<gene>
    <name evidence="2" type="ORF">XA3_01890</name>
</gene>
<dbReference type="InterPro" id="IPR021886">
    <property type="entry name" value="MgsA_C"/>
</dbReference>
<evidence type="ECO:0000259" key="1">
    <source>
        <dbReference type="Pfam" id="PF12002"/>
    </source>
</evidence>
<keyword evidence="3" id="KW-1185">Reference proteome</keyword>
<protein>
    <recommendedName>
        <fullName evidence="1">MgsA AAA+ ATPase C-terminal domain-containing protein</fullName>
    </recommendedName>
</protein>
<sequence length="204" mass="23596">MSQKFIEDPWARTVTRNGLHGDEVISALQKSIRRGDERAACEFGYEMYITSPQMEEKLWRRLQAISVEDIGMGNAEAAPLINSLNQMRQNFPYDDTDRAMMFIHAIRYLCQSVKDRSSDLLKNIIIKKFAMGYVPEIPDFALDKHTVRGKEMGRGSEHFLEEASKICPRAKVDNSYQEEYRELLKTYEPTKTIPSAFPFSSWQV</sequence>
<dbReference type="Proteomes" id="UP001321861">
    <property type="component" value="Chromosome"/>
</dbReference>
<dbReference type="GO" id="GO:0003677">
    <property type="term" value="F:DNA binding"/>
    <property type="evidence" value="ECO:0007669"/>
    <property type="project" value="InterPro"/>
</dbReference>
<evidence type="ECO:0000313" key="2">
    <source>
        <dbReference type="EMBL" id="BDR57748.1"/>
    </source>
</evidence>
<dbReference type="InterPro" id="IPR008921">
    <property type="entry name" value="DNA_pol3_clamp-load_cplx_C"/>
</dbReference>
<dbReference type="Gene3D" id="1.20.272.10">
    <property type="match status" value="1"/>
</dbReference>
<proteinExistence type="predicted"/>
<feature type="domain" description="MgsA AAA+ ATPase C-terminal" evidence="1">
    <location>
        <begin position="56"/>
        <end position="179"/>
    </location>
</feature>
<dbReference type="SUPFAM" id="SSF48019">
    <property type="entry name" value="post-AAA+ oligomerization domain-like"/>
    <property type="match status" value="1"/>
</dbReference>
<dbReference type="KEGG" id="xap:XA3_01890"/>
<name>A0AAU9D2R5_9LACO</name>
<organism evidence="2 3">
    <name type="scientific">Xylocopilactobacillus apicola</name>
    <dbReference type="NCBI Taxonomy" id="2932184"/>
    <lineage>
        <taxon>Bacteria</taxon>
        <taxon>Bacillati</taxon>
        <taxon>Bacillota</taxon>
        <taxon>Bacilli</taxon>
        <taxon>Lactobacillales</taxon>
        <taxon>Lactobacillaceae</taxon>
        <taxon>Xylocopilactobacillus</taxon>
    </lineage>
</organism>
<dbReference type="EMBL" id="AP026802">
    <property type="protein sequence ID" value="BDR57748.1"/>
    <property type="molecule type" value="Genomic_DNA"/>
</dbReference>
<accession>A0AAU9D2R5</accession>
<reference evidence="2 3" key="1">
    <citation type="journal article" date="2023" name="Microbiol. Spectr.">
        <title>Symbiosis of Carpenter Bees with Uncharacterized Lactic Acid Bacteria Showing NAD Auxotrophy.</title>
        <authorList>
            <person name="Kawasaki S."/>
            <person name="Ozawa K."/>
            <person name="Mori T."/>
            <person name="Yamamoto A."/>
            <person name="Ito M."/>
            <person name="Ohkuma M."/>
            <person name="Sakamoto M."/>
            <person name="Matsutani M."/>
        </authorList>
    </citation>
    <scope>NUCLEOTIDE SEQUENCE [LARGE SCALE GENOMIC DNA]</scope>
    <source>
        <strain evidence="2 3">XA3</strain>
    </source>
</reference>
<dbReference type="AlphaFoldDB" id="A0AAU9D2R5"/>
<dbReference type="GO" id="GO:0006260">
    <property type="term" value="P:DNA replication"/>
    <property type="evidence" value="ECO:0007669"/>
    <property type="project" value="InterPro"/>
</dbReference>
<dbReference type="Pfam" id="PF12002">
    <property type="entry name" value="MgsA_C"/>
    <property type="match status" value="1"/>
</dbReference>
<evidence type="ECO:0000313" key="3">
    <source>
        <dbReference type="Proteomes" id="UP001321861"/>
    </source>
</evidence>